<dbReference type="Pfam" id="PF09250">
    <property type="entry name" value="Prim-Pol"/>
    <property type="match status" value="1"/>
</dbReference>
<accession>A0ABP7APR5</accession>
<dbReference type="PANTHER" id="PTHR35372:SF2">
    <property type="entry name" value="SF3 HELICASE DOMAIN-CONTAINING PROTEIN"/>
    <property type="match status" value="1"/>
</dbReference>
<gene>
    <name evidence="4" type="ORF">GCM10022236_44450</name>
</gene>
<organism evidence="4 5">
    <name type="scientific">Microlunatus ginsengisoli</name>
    <dbReference type="NCBI Taxonomy" id="363863"/>
    <lineage>
        <taxon>Bacteria</taxon>
        <taxon>Bacillati</taxon>
        <taxon>Actinomycetota</taxon>
        <taxon>Actinomycetes</taxon>
        <taxon>Propionibacteriales</taxon>
        <taxon>Propionibacteriaceae</taxon>
        <taxon>Microlunatus</taxon>
    </lineage>
</organism>
<evidence type="ECO:0000256" key="2">
    <source>
        <dbReference type="SAM" id="MobiDB-lite"/>
    </source>
</evidence>
<protein>
    <submittedName>
        <fullName evidence="4">Bifunctional DNA primase/polymerase</fullName>
    </submittedName>
</protein>
<evidence type="ECO:0000256" key="1">
    <source>
        <dbReference type="ARBA" id="ARBA00022801"/>
    </source>
</evidence>
<dbReference type="Proteomes" id="UP001501490">
    <property type="component" value="Unassembled WGS sequence"/>
</dbReference>
<dbReference type="RefSeq" id="WP_344808716.1">
    <property type="nucleotide sequence ID" value="NZ_BAABAB010000044.1"/>
</dbReference>
<feature type="compositionally biased region" description="Low complexity" evidence="2">
    <location>
        <begin position="211"/>
        <end position="223"/>
    </location>
</feature>
<sequence length="329" mass="35249">MNTLDPRLVQLIQAALAYAARGWHVFPTVPGSKVPACPAHTANRCNKSDPYCRNGHTSWEQRATRDPGRIRRAWSTRPYGIGIACGPSRLAVIDTDRAKPGVTGPEPWATHKIRSGDAVLAELARGRDLPPTWTVATPSGGFHRYYRIPAGVELGNTAGRLGWLIDTRGRGGYVVAPPTRLLTGRYTRLDSPNPALLPDWLVELLTRPDRSAQPATSSPQAAAHRPQAPDGVRRPAGYVRAALAAETAQVRDAQPGGRNHALFCAAVALGQLVGADLVDEQTVRDLLLAACTGHIGVDGFTAAEASTTISSGLTRGKTQPRTRKPRRVA</sequence>
<evidence type="ECO:0000313" key="5">
    <source>
        <dbReference type="Proteomes" id="UP001501490"/>
    </source>
</evidence>
<comment type="caution">
    <text evidence="4">The sequence shown here is derived from an EMBL/GenBank/DDBJ whole genome shotgun (WGS) entry which is preliminary data.</text>
</comment>
<dbReference type="SMART" id="SM00943">
    <property type="entry name" value="Prim-Pol"/>
    <property type="match status" value="1"/>
</dbReference>
<dbReference type="InterPro" id="IPR015330">
    <property type="entry name" value="DNA_primase/pol_bifunc_N"/>
</dbReference>
<reference evidence="5" key="1">
    <citation type="journal article" date="2019" name="Int. J. Syst. Evol. Microbiol.">
        <title>The Global Catalogue of Microorganisms (GCM) 10K type strain sequencing project: providing services to taxonomists for standard genome sequencing and annotation.</title>
        <authorList>
            <consortium name="The Broad Institute Genomics Platform"/>
            <consortium name="The Broad Institute Genome Sequencing Center for Infectious Disease"/>
            <person name="Wu L."/>
            <person name="Ma J."/>
        </authorList>
    </citation>
    <scope>NUCLEOTIDE SEQUENCE [LARGE SCALE GENOMIC DNA]</scope>
    <source>
        <strain evidence="5">JCM 16929</strain>
    </source>
</reference>
<dbReference type="PANTHER" id="PTHR35372">
    <property type="entry name" value="ATP BINDING PROTEIN-RELATED"/>
    <property type="match status" value="1"/>
</dbReference>
<dbReference type="EMBL" id="BAABAB010000044">
    <property type="protein sequence ID" value="GAA3637038.1"/>
    <property type="molecule type" value="Genomic_DNA"/>
</dbReference>
<feature type="domain" description="DNA primase/polymerase bifunctional N-terminal" evidence="3">
    <location>
        <begin position="15"/>
        <end position="201"/>
    </location>
</feature>
<keyword evidence="1" id="KW-0378">Hydrolase</keyword>
<proteinExistence type="predicted"/>
<dbReference type="SUPFAM" id="SSF56747">
    <property type="entry name" value="Prim-pol domain"/>
    <property type="match status" value="1"/>
</dbReference>
<name>A0ABP7APR5_9ACTN</name>
<dbReference type="CDD" id="cd04859">
    <property type="entry name" value="Prim_Pol"/>
    <property type="match status" value="1"/>
</dbReference>
<keyword evidence="5" id="KW-1185">Reference proteome</keyword>
<feature type="region of interest" description="Disordered" evidence="2">
    <location>
        <begin position="209"/>
        <end position="233"/>
    </location>
</feature>
<evidence type="ECO:0000313" key="4">
    <source>
        <dbReference type="EMBL" id="GAA3637038.1"/>
    </source>
</evidence>
<dbReference type="InterPro" id="IPR051620">
    <property type="entry name" value="ORF904-like_C"/>
</dbReference>
<evidence type="ECO:0000259" key="3">
    <source>
        <dbReference type="SMART" id="SM00943"/>
    </source>
</evidence>